<accession>A0A8T1M1G4</accession>
<evidence type="ECO:0000313" key="1">
    <source>
        <dbReference type="EMBL" id="KAG5442970.1"/>
    </source>
</evidence>
<proteinExistence type="predicted"/>
<organism evidence="1 2">
    <name type="scientific">Clonorchis sinensis</name>
    <name type="common">Chinese liver fluke</name>
    <dbReference type="NCBI Taxonomy" id="79923"/>
    <lineage>
        <taxon>Eukaryota</taxon>
        <taxon>Metazoa</taxon>
        <taxon>Spiralia</taxon>
        <taxon>Lophotrochozoa</taxon>
        <taxon>Platyhelminthes</taxon>
        <taxon>Trematoda</taxon>
        <taxon>Digenea</taxon>
        <taxon>Opisthorchiida</taxon>
        <taxon>Opisthorchiata</taxon>
        <taxon>Opisthorchiidae</taxon>
        <taxon>Clonorchis</taxon>
    </lineage>
</organism>
<reference evidence="1 2" key="1">
    <citation type="journal article" date="2018" name="Biotechnol. Adv.">
        <title>Improved genomic resources and new bioinformatic workflow for the carcinogenic parasite Clonorchis sinensis: Biotechnological implications.</title>
        <authorList>
            <person name="Wang D."/>
            <person name="Korhonen P.K."/>
            <person name="Gasser R.B."/>
            <person name="Young N.D."/>
        </authorList>
    </citation>
    <scope>NUCLEOTIDE SEQUENCE [LARGE SCALE GENOMIC DNA]</scope>
    <source>
        <strain evidence="1">Cs-k2</strain>
    </source>
</reference>
<reference evidence="1 2" key="2">
    <citation type="journal article" date="2021" name="Genomics">
        <title>High-quality reference genome for Clonorchis sinensis.</title>
        <authorList>
            <person name="Young N.D."/>
            <person name="Stroehlein A.J."/>
            <person name="Kinkar L."/>
            <person name="Wang T."/>
            <person name="Sohn W.M."/>
            <person name="Chang B.C.H."/>
            <person name="Kaur P."/>
            <person name="Weisz D."/>
            <person name="Dudchenko O."/>
            <person name="Aiden E.L."/>
            <person name="Korhonen P.K."/>
            <person name="Gasser R.B."/>
        </authorList>
    </citation>
    <scope>NUCLEOTIDE SEQUENCE [LARGE SCALE GENOMIC DNA]</scope>
    <source>
        <strain evidence="1">Cs-k2</strain>
    </source>
</reference>
<gene>
    <name evidence="1" type="ORF">CSKR_107144</name>
</gene>
<comment type="caution">
    <text evidence="1">The sequence shown here is derived from an EMBL/GenBank/DDBJ whole genome shotgun (WGS) entry which is preliminary data.</text>
</comment>
<protein>
    <submittedName>
        <fullName evidence="1">Uncharacterized protein</fullName>
    </submittedName>
</protein>
<sequence length="152" mass="17148">MGEISDDLCRLFRAEDERLQSFSIDGPMSTENCFTPSVLDKLTELAFLLDEVTTCYPRLLELSKELGHQVTTLKVPCGKQRPLVDAVEKIDAHIHDPSSRILHLIQMRKGLRESVVSASQELERLAAVTACFQHFPHRLCDARRQIGATDET</sequence>
<dbReference type="EMBL" id="NIRI02000056">
    <property type="protein sequence ID" value="KAG5442970.1"/>
    <property type="molecule type" value="Genomic_DNA"/>
</dbReference>
<dbReference type="AlphaFoldDB" id="A0A8T1M1G4"/>
<evidence type="ECO:0000313" key="2">
    <source>
        <dbReference type="Proteomes" id="UP000286415"/>
    </source>
</evidence>
<name>A0A8T1M1G4_CLOSI</name>
<keyword evidence="2" id="KW-1185">Reference proteome</keyword>
<dbReference type="Proteomes" id="UP000286415">
    <property type="component" value="Unassembled WGS sequence"/>
</dbReference>